<gene>
    <name evidence="2" type="ORF">GGR23_001922</name>
</gene>
<keyword evidence="3" id="KW-1185">Reference proteome</keyword>
<feature type="region of interest" description="Disordered" evidence="1">
    <location>
        <begin position="110"/>
        <end position="137"/>
    </location>
</feature>
<dbReference type="NCBIfam" id="TIGR01558">
    <property type="entry name" value="sm_term_P27"/>
    <property type="match status" value="1"/>
</dbReference>
<reference evidence="2 3" key="1">
    <citation type="submission" date="2020-08" db="EMBL/GenBank/DDBJ databases">
        <title>Genomic Encyclopedia of Type Strains, Phase IV (KMG-IV): sequencing the most valuable type-strain genomes for metagenomic binning, comparative biology and taxonomic classification.</title>
        <authorList>
            <person name="Goeker M."/>
        </authorList>
    </citation>
    <scope>NUCLEOTIDE SEQUENCE [LARGE SCALE GENOMIC DNA]</scope>
    <source>
        <strain evidence="2 3">DSM 29853</strain>
    </source>
</reference>
<sequence>MKGRKADLRSIDGGMKGVPRMPASVPADMRPEWNSVASDMVKREILTESMVGVLATYMIALWTVRQAQQAIAEHGLLTATAHGNLKPNPASGILSKALEQVSRLSAELGLTPAARSKQGFNRRGDPNDDGAPPGLDL</sequence>
<dbReference type="Pfam" id="PF05119">
    <property type="entry name" value="Terminase_4"/>
    <property type="match status" value="1"/>
</dbReference>
<dbReference type="AlphaFoldDB" id="A0A7W6NKT2"/>
<dbReference type="EMBL" id="JACIEZ010000003">
    <property type="protein sequence ID" value="MBB4064735.1"/>
    <property type="molecule type" value="Genomic_DNA"/>
</dbReference>
<feature type="region of interest" description="Disordered" evidence="1">
    <location>
        <begin position="1"/>
        <end position="26"/>
    </location>
</feature>
<evidence type="ECO:0000313" key="2">
    <source>
        <dbReference type="EMBL" id="MBB4064735.1"/>
    </source>
</evidence>
<name>A0A7W6NKT2_9HYPH</name>
<dbReference type="Proteomes" id="UP000528286">
    <property type="component" value="Unassembled WGS sequence"/>
</dbReference>
<organism evidence="2 3">
    <name type="scientific">Gellertiella hungarica</name>
    <dbReference type="NCBI Taxonomy" id="1572859"/>
    <lineage>
        <taxon>Bacteria</taxon>
        <taxon>Pseudomonadati</taxon>
        <taxon>Pseudomonadota</taxon>
        <taxon>Alphaproteobacteria</taxon>
        <taxon>Hyphomicrobiales</taxon>
        <taxon>Rhizobiaceae</taxon>
        <taxon>Gellertiella</taxon>
    </lineage>
</organism>
<comment type="caution">
    <text evidence="2">The sequence shown here is derived from an EMBL/GenBank/DDBJ whole genome shotgun (WGS) entry which is preliminary data.</text>
</comment>
<feature type="compositionally biased region" description="Basic and acidic residues" evidence="1">
    <location>
        <begin position="1"/>
        <end position="10"/>
    </location>
</feature>
<proteinExistence type="predicted"/>
<evidence type="ECO:0000313" key="3">
    <source>
        <dbReference type="Proteomes" id="UP000528286"/>
    </source>
</evidence>
<evidence type="ECO:0000256" key="1">
    <source>
        <dbReference type="SAM" id="MobiDB-lite"/>
    </source>
</evidence>
<dbReference type="RefSeq" id="WP_183365992.1">
    <property type="nucleotide sequence ID" value="NZ_JACIEZ010000003.1"/>
</dbReference>
<protein>
    <submittedName>
        <fullName evidence="2">P27 family predicted phage terminase small subunit</fullName>
    </submittedName>
</protein>
<accession>A0A7W6NKT2</accession>
<dbReference type="InterPro" id="IPR006448">
    <property type="entry name" value="Phage_term_ssu_P27"/>
</dbReference>